<dbReference type="GO" id="GO:0003677">
    <property type="term" value="F:DNA binding"/>
    <property type="evidence" value="ECO:0007669"/>
    <property type="project" value="InterPro"/>
</dbReference>
<evidence type="ECO:0000259" key="3">
    <source>
        <dbReference type="SMART" id="SM00278"/>
    </source>
</evidence>
<dbReference type="GO" id="GO:0006281">
    <property type="term" value="P:DNA repair"/>
    <property type="evidence" value="ECO:0007669"/>
    <property type="project" value="InterPro"/>
</dbReference>
<dbReference type="SUPFAM" id="SSF47781">
    <property type="entry name" value="RuvA domain 2-like"/>
    <property type="match status" value="1"/>
</dbReference>
<name>A0A086ZQ86_9BIFI</name>
<dbReference type="Pfam" id="PF12836">
    <property type="entry name" value="HHH_3"/>
    <property type="match status" value="1"/>
</dbReference>
<gene>
    <name evidence="4" type="ORF">BBIA_2224</name>
</gene>
<sequence length="349" mass="36156">MHPALLGCMGVSFSGTTRASSGSEPARRLRATATHDSARRDAMTPHVGCPSSDDAVRRDAVPLHDAALLHDDAWPWGSGDLLTLDPPPPPVVADDMTDDTADTAGTAETVASAASRRSRTASLHGIAGVRSGDGDAERHRIVRDRPRLAFRQIHALMAILLLTAALCASLTMLLQQSLRYESALAETRAQLQSDETTKEDDPSDTATSGGAREEPSASSQSNTNDGNGTSDTGDDDAAGGQSAGAADDETSAGADTTGDGTAVDGNAAQSNGATASGEAAQRTDDGLIDINTATSEELQTIKGIGPVTADRIIAYRKQIGRFSSVDQLLEVKGIGSKTLAKIREQVVAR</sequence>
<dbReference type="Proteomes" id="UP000029108">
    <property type="component" value="Unassembled WGS sequence"/>
</dbReference>
<dbReference type="eggNOG" id="COG1555">
    <property type="taxonomic scope" value="Bacteria"/>
</dbReference>
<keyword evidence="2" id="KW-0812">Transmembrane</keyword>
<dbReference type="Gene3D" id="1.10.150.320">
    <property type="entry name" value="Photosystem II 12 kDa extrinsic protein"/>
    <property type="match status" value="1"/>
</dbReference>
<keyword evidence="2" id="KW-1133">Transmembrane helix</keyword>
<dbReference type="SMART" id="SM00278">
    <property type="entry name" value="HhH1"/>
    <property type="match status" value="2"/>
</dbReference>
<organism evidence="4 5">
    <name type="scientific">Bifidobacterium biavatii DSM 23969</name>
    <dbReference type="NCBI Taxonomy" id="1437608"/>
    <lineage>
        <taxon>Bacteria</taxon>
        <taxon>Bacillati</taxon>
        <taxon>Actinomycetota</taxon>
        <taxon>Actinomycetes</taxon>
        <taxon>Bifidobacteriales</taxon>
        <taxon>Bifidobacteriaceae</taxon>
        <taxon>Bifidobacterium</taxon>
    </lineage>
</organism>
<protein>
    <submittedName>
        <fullName evidence="4">Competence protein ComEA</fullName>
    </submittedName>
</protein>
<feature type="region of interest" description="Disordered" evidence="1">
    <location>
        <begin position="112"/>
        <end position="138"/>
    </location>
</feature>
<dbReference type="NCBIfam" id="TIGR00426">
    <property type="entry name" value="competence protein ComEA helix-hairpin-helix repeat region"/>
    <property type="match status" value="1"/>
</dbReference>
<feature type="transmembrane region" description="Helical" evidence="2">
    <location>
        <begin position="153"/>
        <end position="174"/>
    </location>
</feature>
<feature type="domain" description="Helix-hairpin-helix DNA-binding motif class 1" evidence="3">
    <location>
        <begin position="326"/>
        <end position="345"/>
    </location>
</feature>
<comment type="caution">
    <text evidence="4">The sequence shown here is derived from an EMBL/GenBank/DDBJ whole genome shotgun (WGS) entry which is preliminary data.</text>
</comment>
<dbReference type="EMBL" id="JGYN01000029">
    <property type="protein sequence ID" value="KFI48686.1"/>
    <property type="molecule type" value="Genomic_DNA"/>
</dbReference>
<feature type="compositionally biased region" description="Low complexity" evidence="1">
    <location>
        <begin position="221"/>
        <end position="231"/>
    </location>
</feature>
<keyword evidence="5" id="KW-1185">Reference proteome</keyword>
<feature type="domain" description="Helix-hairpin-helix DNA-binding motif class 1" evidence="3">
    <location>
        <begin position="296"/>
        <end position="315"/>
    </location>
</feature>
<feature type="region of interest" description="Disordered" evidence="1">
    <location>
        <begin position="189"/>
        <end position="283"/>
    </location>
</feature>
<dbReference type="PANTHER" id="PTHR21180:SF32">
    <property type="entry name" value="ENDONUCLEASE_EXONUCLEASE_PHOSPHATASE FAMILY DOMAIN-CONTAINING PROTEIN 1"/>
    <property type="match status" value="1"/>
</dbReference>
<dbReference type="InterPro" id="IPR004509">
    <property type="entry name" value="Competence_ComEA_HhH"/>
</dbReference>
<evidence type="ECO:0000313" key="5">
    <source>
        <dbReference type="Proteomes" id="UP000029108"/>
    </source>
</evidence>
<evidence type="ECO:0000313" key="4">
    <source>
        <dbReference type="EMBL" id="KFI48686.1"/>
    </source>
</evidence>
<evidence type="ECO:0000256" key="1">
    <source>
        <dbReference type="SAM" id="MobiDB-lite"/>
    </source>
</evidence>
<reference evidence="4 5" key="1">
    <citation type="submission" date="2014-03" db="EMBL/GenBank/DDBJ databases">
        <title>Genomics of Bifidobacteria.</title>
        <authorList>
            <person name="Ventura M."/>
            <person name="Milani C."/>
            <person name="Lugli G.A."/>
        </authorList>
    </citation>
    <scope>NUCLEOTIDE SEQUENCE [LARGE SCALE GENOMIC DNA]</scope>
    <source>
        <strain evidence="4 5">DSM 23969</strain>
    </source>
</reference>
<dbReference type="InterPro" id="IPR051675">
    <property type="entry name" value="Endo/Exo/Phosphatase_dom_1"/>
</dbReference>
<dbReference type="STRING" id="1437608.GCA_000771645_02492"/>
<dbReference type="PANTHER" id="PTHR21180">
    <property type="entry name" value="ENDONUCLEASE/EXONUCLEASE/PHOSPHATASE FAMILY DOMAIN-CONTAINING PROTEIN 1"/>
    <property type="match status" value="1"/>
</dbReference>
<feature type="region of interest" description="Disordered" evidence="1">
    <location>
        <begin position="33"/>
        <end position="54"/>
    </location>
</feature>
<keyword evidence="2" id="KW-0472">Membrane</keyword>
<evidence type="ECO:0000256" key="2">
    <source>
        <dbReference type="SAM" id="Phobius"/>
    </source>
</evidence>
<proteinExistence type="predicted"/>
<dbReference type="InterPro" id="IPR010994">
    <property type="entry name" value="RuvA_2-like"/>
</dbReference>
<dbReference type="AlphaFoldDB" id="A0A086ZQ86"/>
<feature type="compositionally biased region" description="Low complexity" evidence="1">
    <location>
        <begin position="238"/>
        <end position="268"/>
    </location>
</feature>
<accession>A0A086ZQ86</accession>
<dbReference type="InterPro" id="IPR003583">
    <property type="entry name" value="Hlx-hairpin-Hlx_DNA-bd_motif"/>
</dbReference>